<feature type="transmembrane region" description="Helical" evidence="1">
    <location>
        <begin position="59"/>
        <end position="79"/>
    </location>
</feature>
<protein>
    <submittedName>
        <fullName evidence="2">Uncharacterized protein</fullName>
    </submittedName>
</protein>
<gene>
    <name evidence="2" type="ORF">PSm6_45210</name>
</gene>
<accession>A0ABM7LES8</accession>
<organism evidence="2 3">
    <name type="scientific">Pseudomonas solani</name>
    <dbReference type="NCBI Taxonomy" id="2731552"/>
    <lineage>
        <taxon>Bacteria</taxon>
        <taxon>Pseudomonadati</taxon>
        <taxon>Pseudomonadota</taxon>
        <taxon>Gammaproteobacteria</taxon>
        <taxon>Pseudomonadales</taxon>
        <taxon>Pseudomonadaceae</taxon>
        <taxon>Pseudomonas</taxon>
    </lineage>
</organism>
<evidence type="ECO:0000313" key="3">
    <source>
        <dbReference type="Proteomes" id="UP001064896"/>
    </source>
</evidence>
<keyword evidence="1" id="KW-1133">Transmembrane helix</keyword>
<keyword evidence="3" id="KW-1185">Reference proteome</keyword>
<sequence>MNKILYIFISAGISALCLLLWKITNEKDAEFIALVIFFSLLAAKFFSPNRNLILGLTSIKSYDWITAIGFSGALAYIASNQSLKTALMLFGVLFIFAISCVIRIRR</sequence>
<reference evidence="2" key="1">
    <citation type="submission" date="2020-05" db="EMBL/GenBank/DDBJ databases">
        <title>Complete genome sequence of Pseudomonas sp. Sm006.</title>
        <authorList>
            <person name="Takeuchi K."/>
            <person name="Someya N."/>
        </authorList>
    </citation>
    <scope>NUCLEOTIDE SEQUENCE</scope>
    <source>
        <strain evidence="2">Sm006</strain>
    </source>
</reference>
<feature type="transmembrane region" description="Helical" evidence="1">
    <location>
        <begin position="5"/>
        <end position="23"/>
    </location>
</feature>
<evidence type="ECO:0000256" key="1">
    <source>
        <dbReference type="SAM" id="Phobius"/>
    </source>
</evidence>
<dbReference type="EMBL" id="AP023081">
    <property type="protein sequence ID" value="BCD88114.1"/>
    <property type="molecule type" value="Genomic_DNA"/>
</dbReference>
<dbReference type="Proteomes" id="UP001064896">
    <property type="component" value="Chromosome"/>
</dbReference>
<proteinExistence type="predicted"/>
<feature type="transmembrane region" description="Helical" evidence="1">
    <location>
        <begin position="85"/>
        <end position="104"/>
    </location>
</feature>
<name>A0ABM7LES8_9PSED</name>
<keyword evidence="1" id="KW-0472">Membrane</keyword>
<feature type="transmembrane region" description="Helical" evidence="1">
    <location>
        <begin position="29"/>
        <end position="47"/>
    </location>
</feature>
<keyword evidence="1" id="KW-0812">Transmembrane</keyword>
<evidence type="ECO:0000313" key="2">
    <source>
        <dbReference type="EMBL" id="BCD88114.1"/>
    </source>
</evidence>